<keyword evidence="3" id="KW-1185">Reference proteome</keyword>
<organism evidence="2 3">
    <name type="scientific">Bordetella genomosp. 4</name>
    <dbReference type="NCBI Taxonomy" id="463044"/>
    <lineage>
        <taxon>Bacteria</taxon>
        <taxon>Pseudomonadati</taxon>
        <taxon>Pseudomonadota</taxon>
        <taxon>Betaproteobacteria</taxon>
        <taxon>Burkholderiales</taxon>
        <taxon>Alcaligenaceae</taxon>
        <taxon>Bordetella</taxon>
    </lineage>
</organism>
<dbReference type="AlphaFoldDB" id="A0A261UBF6"/>
<keyword evidence="1" id="KW-0812">Transmembrane</keyword>
<evidence type="ECO:0000256" key="1">
    <source>
        <dbReference type="SAM" id="Phobius"/>
    </source>
</evidence>
<reference evidence="2 3" key="1">
    <citation type="submission" date="2017-05" db="EMBL/GenBank/DDBJ databases">
        <title>Complete and WGS of Bordetella genogroups.</title>
        <authorList>
            <person name="Spilker T."/>
            <person name="LiPuma J."/>
        </authorList>
    </citation>
    <scope>NUCLEOTIDE SEQUENCE [LARGE SCALE GENOMIC DNA]</scope>
    <source>
        <strain evidence="2 3">AU9919</strain>
    </source>
</reference>
<name>A0A261UBF6_9BORD</name>
<comment type="caution">
    <text evidence="2">The sequence shown here is derived from an EMBL/GenBank/DDBJ whole genome shotgun (WGS) entry which is preliminary data.</text>
</comment>
<feature type="transmembrane region" description="Helical" evidence="1">
    <location>
        <begin position="58"/>
        <end position="81"/>
    </location>
</feature>
<accession>A0A261UBF6</accession>
<dbReference type="EMBL" id="NEVQ01000008">
    <property type="protein sequence ID" value="OZI59268.1"/>
    <property type="molecule type" value="Genomic_DNA"/>
</dbReference>
<sequence>MLALALLLGTLGTICVVLRHPNQEWRDGRRLPAGCGWLGLVLIAASFWAAWQAMRPVASVFVIATLLMLTFSLIPAIGPVWRARQAHRQDDPTHG</sequence>
<keyword evidence="1" id="KW-1133">Transmembrane helix</keyword>
<evidence type="ECO:0008006" key="4">
    <source>
        <dbReference type="Google" id="ProtNLM"/>
    </source>
</evidence>
<keyword evidence="1" id="KW-0472">Membrane</keyword>
<protein>
    <recommendedName>
        <fullName evidence="4">DUF3325 domain-containing protein</fullName>
    </recommendedName>
</protein>
<gene>
    <name evidence="2" type="ORF">CAL20_06540</name>
</gene>
<dbReference type="RefSeq" id="WP_094837469.1">
    <property type="nucleotide sequence ID" value="NZ_NEVQ01000008.1"/>
</dbReference>
<evidence type="ECO:0000313" key="3">
    <source>
        <dbReference type="Proteomes" id="UP000216885"/>
    </source>
</evidence>
<proteinExistence type="predicted"/>
<feature type="transmembrane region" description="Helical" evidence="1">
    <location>
        <begin position="31"/>
        <end position="51"/>
    </location>
</feature>
<evidence type="ECO:0000313" key="2">
    <source>
        <dbReference type="EMBL" id="OZI59268.1"/>
    </source>
</evidence>
<dbReference type="Proteomes" id="UP000216885">
    <property type="component" value="Unassembled WGS sequence"/>
</dbReference>